<evidence type="ECO:0000313" key="10">
    <source>
        <dbReference type="EMBL" id="MXP75405.1"/>
    </source>
</evidence>
<dbReference type="Gene3D" id="1.10.150.130">
    <property type="match status" value="1"/>
</dbReference>
<keyword evidence="11" id="KW-1185">Reference proteome</keyword>
<dbReference type="PANTHER" id="PTHR30629:SF2">
    <property type="entry name" value="PROPHAGE INTEGRASE INTS-RELATED"/>
    <property type="match status" value="1"/>
</dbReference>
<dbReference type="InterPro" id="IPR004107">
    <property type="entry name" value="Integrase_SAM-like_N"/>
</dbReference>
<dbReference type="PANTHER" id="PTHR30629">
    <property type="entry name" value="PROPHAGE INTEGRASE"/>
    <property type="match status" value="1"/>
</dbReference>
<dbReference type="InterPro" id="IPR002104">
    <property type="entry name" value="Integrase_catalytic"/>
</dbReference>
<evidence type="ECO:0000256" key="7">
    <source>
        <dbReference type="SAM" id="Coils"/>
    </source>
</evidence>
<comment type="similarity">
    <text evidence="2">Belongs to the 'phage' integrase family.</text>
</comment>
<dbReference type="Gene3D" id="1.10.443.10">
    <property type="entry name" value="Intergrase catalytic core"/>
    <property type="match status" value="1"/>
</dbReference>
<dbReference type="Proteomes" id="UP000460412">
    <property type="component" value="Unassembled WGS sequence"/>
</dbReference>
<dbReference type="RefSeq" id="WP_159750663.1">
    <property type="nucleotide sequence ID" value="NZ_WUQX01000001.1"/>
</dbReference>
<keyword evidence="5" id="KW-0233">DNA recombination</keyword>
<keyword evidence="4 6" id="KW-0238">DNA-binding</keyword>
<feature type="domain" description="Tyr recombinase" evidence="8">
    <location>
        <begin position="166"/>
        <end position="388"/>
    </location>
</feature>
<comment type="caution">
    <text evidence="10">The sequence shown here is derived from an EMBL/GenBank/DDBJ whole genome shotgun (WGS) entry which is preliminary data.</text>
</comment>
<dbReference type="EMBL" id="WUQX01000001">
    <property type="protein sequence ID" value="MXP75405.1"/>
    <property type="molecule type" value="Genomic_DNA"/>
</dbReference>
<feature type="coiled-coil region" evidence="7">
    <location>
        <begin position="32"/>
        <end position="59"/>
    </location>
</feature>
<dbReference type="PROSITE" id="PS51900">
    <property type="entry name" value="CB"/>
    <property type="match status" value="1"/>
</dbReference>
<dbReference type="InterPro" id="IPR013762">
    <property type="entry name" value="Integrase-like_cat_sf"/>
</dbReference>
<dbReference type="InterPro" id="IPR010998">
    <property type="entry name" value="Integrase_recombinase_N"/>
</dbReference>
<protein>
    <submittedName>
        <fullName evidence="10">Tyrosine-type recombinase/integrase</fullName>
    </submittedName>
</protein>
<evidence type="ECO:0000256" key="2">
    <source>
        <dbReference type="ARBA" id="ARBA00008857"/>
    </source>
</evidence>
<dbReference type="GO" id="GO:0006310">
    <property type="term" value="P:DNA recombination"/>
    <property type="evidence" value="ECO:0007669"/>
    <property type="project" value="UniProtKB-KW"/>
</dbReference>
<feature type="domain" description="Core-binding (CB)" evidence="9">
    <location>
        <begin position="60"/>
        <end position="143"/>
    </location>
</feature>
<dbReference type="SUPFAM" id="SSF56349">
    <property type="entry name" value="DNA breaking-rejoining enzymes"/>
    <property type="match status" value="1"/>
</dbReference>
<evidence type="ECO:0000256" key="6">
    <source>
        <dbReference type="PROSITE-ProRule" id="PRU01248"/>
    </source>
</evidence>
<dbReference type="GO" id="GO:0015074">
    <property type="term" value="P:DNA integration"/>
    <property type="evidence" value="ECO:0007669"/>
    <property type="project" value="UniProtKB-KW"/>
</dbReference>
<evidence type="ECO:0000256" key="5">
    <source>
        <dbReference type="ARBA" id="ARBA00023172"/>
    </source>
</evidence>
<organism evidence="10 11">
    <name type="scientific">Sporofaciens musculi</name>
    <dbReference type="NCBI Taxonomy" id="2681861"/>
    <lineage>
        <taxon>Bacteria</taxon>
        <taxon>Bacillati</taxon>
        <taxon>Bacillota</taxon>
        <taxon>Clostridia</taxon>
        <taxon>Lachnospirales</taxon>
        <taxon>Lachnospiraceae</taxon>
        <taxon>Sporofaciens</taxon>
    </lineage>
</organism>
<keyword evidence="7" id="KW-0175">Coiled coil</keyword>
<dbReference type="Pfam" id="PF00589">
    <property type="entry name" value="Phage_integrase"/>
    <property type="match status" value="1"/>
</dbReference>
<evidence type="ECO:0000256" key="4">
    <source>
        <dbReference type="ARBA" id="ARBA00023125"/>
    </source>
</evidence>
<evidence type="ECO:0000256" key="1">
    <source>
        <dbReference type="ARBA" id="ARBA00003283"/>
    </source>
</evidence>
<reference evidence="10 11" key="1">
    <citation type="submission" date="2019-12" db="EMBL/GenBank/DDBJ databases">
        <title>Sporaefaciens musculi gen. nov., sp. nov., a novel bacterium isolated from the caecum of an obese mouse.</title>
        <authorList>
            <person name="Rasmussen T.S."/>
            <person name="Streidl T."/>
            <person name="Hitch T.C.A."/>
            <person name="Wortmann E."/>
            <person name="Deptula P."/>
            <person name="Hansen M."/>
            <person name="Nielsen D.S."/>
            <person name="Clavel T."/>
            <person name="Vogensen F.K."/>
        </authorList>
    </citation>
    <scope>NUCLEOTIDE SEQUENCE [LARGE SCALE GENOMIC DNA]</scope>
    <source>
        <strain evidence="10 11">WCA-9-b2</strain>
    </source>
</reference>
<gene>
    <name evidence="10" type="ORF">GN277_08445</name>
</gene>
<dbReference type="CDD" id="cd01189">
    <property type="entry name" value="INT_ICEBs1_C_like"/>
    <property type="match status" value="1"/>
</dbReference>
<accession>A0A7X3MFC7</accession>
<dbReference type="GO" id="GO:0003677">
    <property type="term" value="F:DNA binding"/>
    <property type="evidence" value="ECO:0007669"/>
    <property type="project" value="UniProtKB-UniRule"/>
</dbReference>
<keyword evidence="3" id="KW-0229">DNA integration</keyword>
<evidence type="ECO:0000313" key="11">
    <source>
        <dbReference type="Proteomes" id="UP000460412"/>
    </source>
</evidence>
<name>A0A7X3MFC7_9FIRM</name>
<evidence type="ECO:0000256" key="3">
    <source>
        <dbReference type="ARBA" id="ARBA00022908"/>
    </source>
</evidence>
<proteinExistence type="inferred from homology"/>
<dbReference type="PROSITE" id="PS51898">
    <property type="entry name" value="TYR_RECOMBINASE"/>
    <property type="match status" value="1"/>
</dbReference>
<comment type="function">
    <text evidence="1">Site-specific tyrosine recombinase, which acts by catalyzing the cutting and rejoining of the recombining DNA molecules.</text>
</comment>
<dbReference type="InterPro" id="IPR011010">
    <property type="entry name" value="DNA_brk_join_enz"/>
</dbReference>
<evidence type="ECO:0000259" key="8">
    <source>
        <dbReference type="PROSITE" id="PS51898"/>
    </source>
</evidence>
<dbReference type="Pfam" id="PF14659">
    <property type="entry name" value="Phage_int_SAM_3"/>
    <property type="match status" value="1"/>
</dbReference>
<sequence>MAKVKLPRGIRENKGTYEARAMVNGVKICLYNSDLNQLKEEFEQAKQQARNNLDYKRTQMNLNEWFEEWFTDVKAHKVKETSISPMRNNFKRTFGFYIGTMKIKNIRPMDVQQAINAMEKDGMSNSAMREALGRLRECMEFAVGSQLIPTNPCLIVEVPWTYKKSKEEIALTQEEQNALLDEVEDSWYKEMFYFMCLTGVRVGELGGLKWSDIDFEKKVICINRSLSCSYCNGVKREILVSPKTVNSIRQVPFLGEMEEILESQREKQIKLKKELGARWRSGDEFDDLVFTTGMGSPCSRYIVQKEIKKAVKRMREQEAVAAVQEKREPRVVRDFHPHTLRHTFATRCFENKMEPKVVQALLGHSSISITLNIYTHVLDKKMDEELQKFGSAKTQEREAYAGLDVKKVKITALSHC</sequence>
<dbReference type="InterPro" id="IPR050808">
    <property type="entry name" value="Phage_Integrase"/>
</dbReference>
<evidence type="ECO:0000259" key="9">
    <source>
        <dbReference type="PROSITE" id="PS51900"/>
    </source>
</evidence>
<dbReference type="InterPro" id="IPR044068">
    <property type="entry name" value="CB"/>
</dbReference>
<dbReference type="AlphaFoldDB" id="A0A7X3MFC7"/>